<dbReference type="Proteomes" id="UP000515150">
    <property type="component" value="Chromosome 11"/>
</dbReference>
<feature type="transmembrane region" description="Helical" evidence="18">
    <location>
        <begin position="118"/>
        <end position="138"/>
    </location>
</feature>
<evidence type="ECO:0000256" key="2">
    <source>
        <dbReference type="ARBA" id="ARBA00004477"/>
    </source>
</evidence>
<evidence type="ECO:0000256" key="8">
    <source>
        <dbReference type="ARBA" id="ARBA00022857"/>
    </source>
</evidence>
<evidence type="ECO:0000256" key="3">
    <source>
        <dbReference type="ARBA" id="ARBA00007742"/>
    </source>
</evidence>
<dbReference type="InterPro" id="IPR039357">
    <property type="entry name" value="SRD5A/TECR"/>
</dbReference>
<keyword evidence="8" id="KW-0521">NADP</keyword>
<accession>A0A9W2Y4A2</accession>
<protein>
    <recommendedName>
        <fullName evidence="18">3-oxo-5-alpha-steroid 4-dehydrogenase</fullName>
        <ecNumber evidence="18">1.3.1.22</ecNumber>
    </recommendedName>
</protein>
<dbReference type="InterPro" id="IPR016636">
    <property type="entry name" value="3-oxo-5-alpha-steroid_4-DH"/>
</dbReference>
<feature type="domain" description="3-oxo-5-alpha-steroid 4-dehydrogenase C-terminal" evidence="19">
    <location>
        <begin position="117"/>
        <end position="265"/>
    </location>
</feature>
<dbReference type="PANTHER" id="PTHR10556">
    <property type="entry name" value="3-OXO-5-ALPHA-STEROID 4-DEHYDROGENASE"/>
    <property type="match status" value="1"/>
</dbReference>
<keyword evidence="9" id="KW-0726">Sexual differentiation</keyword>
<keyword evidence="11" id="KW-0560">Oxidoreductase</keyword>
<evidence type="ECO:0000313" key="20">
    <source>
        <dbReference type="Proteomes" id="UP000515150"/>
    </source>
</evidence>
<comment type="similarity">
    <text evidence="3 18">Belongs to the steroid 5-alpha reductase family.</text>
</comment>
<dbReference type="GO" id="GO:0007548">
    <property type="term" value="P:sex differentiation"/>
    <property type="evidence" value="ECO:0007669"/>
    <property type="project" value="UniProtKB-KW"/>
</dbReference>
<dbReference type="RefSeq" id="XP_055368797.1">
    <property type="nucleotide sequence ID" value="XM_055512822.1"/>
</dbReference>
<keyword evidence="20" id="KW-1185">Reference proteome</keyword>
<organism evidence="20 21">
    <name type="scientific">Betta splendens</name>
    <name type="common">Siamese fighting fish</name>
    <dbReference type="NCBI Taxonomy" id="158456"/>
    <lineage>
        <taxon>Eukaryota</taxon>
        <taxon>Metazoa</taxon>
        <taxon>Chordata</taxon>
        <taxon>Craniata</taxon>
        <taxon>Vertebrata</taxon>
        <taxon>Euteleostomi</taxon>
        <taxon>Actinopterygii</taxon>
        <taxon>Neopterygii</taxon>
        <taxon>Teleostei</taxon>
        <taxon>Neoteleostei</taxon>
        <taxon>Acanthomorphata</taxon>
        <taxon>Anabantaria</taxon>
        <taxon>Anabantiformes</taxon>
        <taxon>Anabantoidei</taxon>
        <taxon>Osphronemidae</taxon>
        <taxon>Betta</taxon>
    </lineage>
</organism>
<evidence type="ECO:0000256" key="17">
    <source>
        <dbReference type="ARBA" id="ARBA00049397"/>
    </source>
</evidence>
<dbReference type="Gene3D" id="1.20.120.1630">
    <property type="match status" value="1"/>
</dbReference>
<evidence type="ECO:0000256" key="5">
    <source>
        <dbReference type="ARBA" id="ARBA00022782"/>
    </source>
</evidence>
<comment type="subcellular location">
    <subcellularLocation>
        <location evidence="2">Endoplasmic reticulum membrane</location>
        <topology evidence="2">Multi-pass membrane protein</topology>
    </subcellularLocation>
    <subcellularLocation>
        <location evidence="1">Microsome membrane</location>
        <topology evidence="1">Multi-pass membrane protein</topology>
    </subcellularLocation>
</comment>
<evidence type="ECO:0000259" key="19">
    <source>
        <dbReference type="Pfam" id="PF02544"/>
    </source>
</evidence>
<dbReference type="PIRSF" id="PIRSF015596">
    <property type="entry name" value="5_alpha-SR2"/>
    <property type="match status" value="1"/>
</dbReference>
<dbReference type="GO" id="GO:0047751">
    <property type="term" value="F:3-oxo-5-alpha-steroid 4-dehydrogenase (NADP+) activity"/>
    <property type="evidence" value="ECO:0007669"/>
    <property type="project" value="UniProtKB-EC"/>
</dbReference>
<comment type="catalytic activity">
    <reaction evidence="17">
        <text>17beta-hydroxy-5alpha-androstan-3-one + NADP(+) = testosterone + NADPH + H(+)</text>
        <dbReference type="Rhea" id="RHEA:50820"/>
        <dbReference type="ChEBI" id="CHEBI:15378"/>
        <dbReference type="ChEBI" id="CHEBI:16330"/>
        <dbReference type="ChEBI" id="CHEBI:17347"/>
        <dbReference type="ChEBI" id="CHEBI:57783"/>
        <dbReference type="ChEBI" id="CHEBI:58349"/>
        <dbReference type="EC" id="1.3.1.22"/>
    </reaction>
    <physiologicalReaction direction="right-to-left" evidence="17">
        <dbReference type="Rhea" id="RHEA:50822"/>
    </physiologicalReaction>
</comment>
<keyword evidence="10 18" id="KW-1133">Transmembrane helix</keyword>
<evidence type="ECO:0000256" key="6">
    <source>
        <dbReference type="ARBA" id="ARBA00022824"/>
    </source>
</evidence>
<dbReference type="GeneID" id="114865639"/>
<feature type="transmembrane region" description="Helical" evidence="18">
    <location>
        <begin position="212"/>
        <end position="235"/>
    </location>
</feature>
<evidence type="ECO:0000256" key="12">
    <source>
        <dbReference type="ARBA" id="ARBA00023098"/>
    </source>
</evidence>
<dbReference type="GO" id="GO:0030154">
    <property type="term" value="P:cell differentiation"/>
    <property type="evidence" value="ECO:0007669"/>
    <property type="project" value="UniProtKB-KW"/>
</dbReference>
<dbReference type="GO" id="GO:0006702">
    <property type="term" value="P:androgen biosynthetic process"/>
    <property type="evidence" value="ECO:0007669"/>
    <property type="project" value="UniProtKB-ARBA"/>
</dbReference>
<keyword evidence="6" id="KW-0256">Endoplasmic reticulum</keyword>
<dbReference type="CTD" id="6715"/>
<dbReference type="Pfam" id="PF02544">
    <property type="entry name" value="Steroid_dh"/>
    <property type="match status" value="1"/>
</dbReference>
<evidence type="ECO:0000256" key="14">
    <source>
        <dbReference type="ARBA" id="ARBA00037789"/>
    </source>
</evidence>
<evidence type="ECO:0000256" key="16">
    <source>
        <dbReference type="ARBA" id="ARBA00049166"/>
    </source>
</evidence>
<dbReference type="GO" id="GO:0005789">
    <property type="term" value="C:endoplasmic reticulum membrane"/>
    <property type="evidence" value="ECO:0007669"/>
    <property type="project" value="UniProtKB-SubCell"/>
</dbReference>
<evidence type="ECO:0000256" key="15">
    <source>
        <dbReference type="ARBA" id="ARBA00048292"/>
    </source>
</evidence>
<comment type="catalytic activity">
    <reaction evidence="16">
        <text>androst-4-ene-3,17-dione + NADPH + H(+) = 5alpha-androstan-3,17-dione + NADP(+)</text>
        <dbReference type="Rhea" id="RHEA:50816"/>
        <dbReference type="ChEBI" id="CHEBI:15378"/>
        <dbReference type="ChEBI" id="CHEBI:15994"/>
        <dbReference type="ChEBI" id="CHEBI:16422"/>
        <dbReference type="ChEBI" id="CHEBI:57783"/>
        <dbReference type="ChEBI" id="CHEBI:58349"/>
    </reaction>
    <physiologicalReaction direction="left-to-right" evidence="16">
        <dbReference type="Rhea" id="RHEA:50817"/>
    </physiologicalReaction>
</comment>
<comment type="catalytic activity">
    <reaction evidence="18">
        <text>a 3-oxo-5alpha-steroid + NADP(+) = a 3-oxo-Delta(4)-steroid + NADPH + H(+)</text>
        <dbReference type="Rhea" id="RHEA:54384"/>
        <dbReference type="ChEBI" id="CHEBI:13601"/>
        <dbReference type="ChEBI" id="CHEBI:15378"/>
        <dbReference type="ChEBI" id="CHEBI:47909"/>
        <dbReference type="ChEBI" id="CHEBI:57783"/>
        <dbReference type="ChEBI" id="CHEBI:58349"/>
        <dbReference type="EC" id="1.3.1.22"/>
    </reaction>
</comment>
<dbReference type="FunFam" id="1.20.120.1630:FF:000002">
    <property type="entry name" value="Steroid 5 alpha-reductase 1"/>
    <property type="match status" value="1"/>
</dbReference>
<feature type="transmembrane region" description="Helical" evidence="18">
    <location>
        <begin position="150"/>
        <end position="170"/>
    </location>
</feature>
<dbReference type="KEGG" id="bspl:114865639"/>
<evidence type="ECO:0000256" key="4">
    <source>
        <dbReference type="ARBA" id="ARBA00022692"/>
    </source>
</evidence>
<dbReference type="OrthoDB" id="5788137at2759"/>
<evidence type="ECO:0000256" key="1">
    <source>
        <dbReference type="ARBA" id="ARBA00004154"/>
    </source>
</evidence>
<comment type="function">
    <text evidence="14 18">Converts testosterone into 5-alpha-dihydrotestosterone and progesterone or corticosterone into their corresponding 5-alpha-3-oxosteroids. It plays a central role in sexual differentiation and androgen physiology.</text>
</comment>
<evidence type="ECO:0000256" key="11">
    <source>
        <dbReference type="ARBA" id="ARBA00023002"/>
    </source>
</evidence>
<keyword evidence="13 18" id="KW-0472">Membrane</keyword>
<proteinExistence type="inferred from homology"/>
<sequence length="265" mass="30403">MDAVLSTLFYSEGAEIYTLDCMAYFMLFMAACTSVTLLFVNVPYGRYTSSKYGFPVDARVAWFVQEMPAFFVPLCLLLWTTTANTSVLPNQMLIAMYFCHYFQRSLIYPFLIKGGKPTPFASFALAFVFCIYNGYMQIRYLSHYAEYPEYWVTHPCFLTGSVLWLVGWLMNVHSDHILRNLRKPGETGYKIPTGGMFEYVSGANFLGEITEWVGFALAGHSIHSLAFAIFTTVVLSSRAVSHHKWYLTKFENYPRSRKALIPFLF</sequence>
<evidence type="ECO:0000256" key="13">
    <source>
        <dbReference type="ARBA" id="ARBA00023136"/>
    </source>
</evidence>
<feature type="transmembrane region" description="Helical" evidence="18">
    <location>
        <begin position="92"/>
        <end position="112"/>
    </location>
</feature>
<dbReference type="AlphaFoldDB" id="A0A9W2Y4A2"/>
<dbReference type="InterPro" id="IPR001104">
    <property type="entry name" value="3-oxo-5_a-steroid_4-DH_C"/>
</dbReference>
<feature type="transmembrane region" description="Helical" evidence="18">
    <location>
        <begin position="21"/>
        <end position="40"/>
    </location>
</feature>
<keyword evidence="5" id="KW-0221">Differentiation</keyword>
<comment type="catalytic activity">
    <reaction evidence="15">
        <text>5alpha-pregnane-3,20-dione + NADP(+) = progesterone + NADPH + H(+)</text>
        <dbReference type="Rhea" id="RHEA:21952"/>
        <dbReference type="ChEBI" id="CHEBI:15378"/>
        <dbReference type="ChEBI" id="CHEBI:17026"/>
        <dbReference type="ChEBI" id="CHEBI:28952"/>
        <dbReference type="ChEBI" id="CHEBI:57783"/>
        <dbReference type="ChEBI" id="CHEBI:58349"/>
        <dbReference type="EC" id="1.3.1.22"/>
    </reaction>
    <physiologicalReaction direction="right-to-left" evidence="15">
        <dbReference type="Rhea" id="RHEA:21954"/>
    </physiologicalReaction>
</comment>
<dbReference type="EC" id="1.3.1.22" evidence="18"/>
<evidence type="ECO:0000256" key="9">
    <source>
        <dbReference type="ARBA" id="ARBA00022928"/>
    </source>
</evidence>
<dbReference type="PANTHER" id="PTHR10556:SF57">
    <property type="entry name" value="3-OXO-5-ALPHA-STEROID 4-DEHYDROGENASE 1"/>
    <property type="match status" value="1"/>
</dbReference>
<reference evidence="21" key="1">
    <citation type="submission" date="2025-08" db="UniProtKB">
        <authorList>
            <consortium name="RefSeq"/>
        </authorList>
    </citation>
    <scope>IDENTIFICATION</scope>
</reference>
<evidence type="ECO:0000256" key="7">
    <source>
        <dbReference type="ARBA" id="ARBA00022848"/>
    </source>
</evidence>
<keyword evidence="4 18" id="KW-0812">Transmembrane</keyword>
<keyword evidence="7" id="KW-0492">Microsome</keyword>
<keyword evidence="12" id="KW-0443">Lipid metabolism</keyword>
<dbReference type="PROSITE" id="PS50244">
    <property type="entry name" value="S5A_REDUCTASE"/>
    <property type="match status" value="1"/>
</dbReference>
<feature type="transmembrane region" description="Helical" evidence="18">
    <location>
        <begin position="60"/>
        <end position="80"/>
    </location>
</feature>
<name>A0A9W2Y4A2_BETSP</name>
<gene>
    <name evidence="21" type="primary">srd5a1</name>
</gene>
<evidence type="ECO:0000313" key="21">
    <source>
        <dbReference type="RefSeq" id="XP_055368797.1"/>
    </source>
</evidence>
<evidence type="ECO:0000256" key="18">
    <source>
        <dbReference type="PIRNR" id="PIRNR015596"/>
    </source>
</evidence>
<evidence type="ECO:0000256" key="10">
    <source>
        <dbReference type="ARBA" id="ARBA00022989"/>
    </source>
</evidence>